<keyword evidence="1 6" id="KW-0963">Cytoplasm</keyword>
<dbReference type="InterPro" id="IPR038085">
    <property type="entry name" value="Rnp2-like_sf"/>
</dbReference>
<keyword evidence="8" id="KW-1185">Reference proteome</keyword>
<evidence type="ECO:0000256" key="6">
    <source>
        <dbReference type="HAMAP-Rule" id="MF_00755"/>
    </source>
</evidence>
<keyword evidence="3 6" id="KW-0540">Nuclease</keyword>
<evidence type="ECO:0000313" key="7">
    <source>
        <dbReference type="EMBL" id="AEA47058.1"/>
    </source>
</evidence>
<dbReference type="HAMAP" id="MF_00755">
    <property type="entry name" value="RNase_P_2"/>
    <property type="match status" value="1"/>
</dbReference>
<comment type="similarity">
    <text evidence="6">Belongs to the eukaryotic/archaeal RNase P protein component 2 family.</text>
</comment>
<keyword evidence="2 6" id="KW-0819">tRNA processing</keyword>
<gene>
    <name evidence="6" type="primary">rnp2</name>
    <name evidence="7" type="ordered locus">Arcve_1047</name>
</gene>
<keyword evidence="4 6" id="KW-0255">Endonuclease</keyword>
<comment type="function">
    <text evidence="6">Part of ribonuclease P, a protein complex that generates mature tRNA molecules by cleaving their 5'-ends.</text>
</comment>
<dbReference type="HOGENOM" id="CLU_137733_1_0_2"/>
<comment type="subunit">
    <text evidence="6">Consists of a catalytic RNA component and at least 4-5 protein subunits.</text>
</comment>
<comment type="catalytic activity">
    <reaction evidence="6">
        <text>Endonucleolytic cleavage of RNA, removing 5'-extranucleotides from tRNA precursor.</text>
        <dbReference type="EC" id="3.1.26.5"/>
    </reaction>
</comment>
<comment type="subcellular location">
    <subcellularLocation>
        <location evidence="6">Cytoplasm</location>
    </subcellularLocation>
</comment>
<dbReference type="STRING" id="693661.Arcve_1047"/>
<evidence type="ECO:0000256" key="1">
    <source>
        <dbReference type="ARBA" id="ARBA00022490"/>
    </source>
</evidence>
<dbReference type="KEGG" id="ave:Arcve_1047"/>
<name>F2KT28_ARCVS</name>
<dbReference type="Gene3D" id="3.30.70.3250">
    <property type="entry name" value="Ribonuclease P, Pop5 subunit"/>
    <property type="match status" value="1"/>
</dbReference>
<dbReference type="Pfam" id="PF01900">
    <property type="entry name" value="RNase_P_Rpp14"/>
    <property type="match status" value="1"/>
</dbReference>
<dbReference type="PIRSF" id="PIRSF004952">
    <property type="entry name" value="RNase_P_2"/>
    <property type="match status" value="1"/>
</dbReference>
<dbReference type="Proteomes" id="UP000008136">
    <property type="component" value="Chromosome"/>
</dbReference>
<organism evidence="7 8">
    <name type="scientific">Archaeoglobus veneficus (strain DSM 11195 / SNP6)</name>
    <dbReference type="NCBI Taxonomy" id="693661"/>
    <lineage>
        <taxon>Archaea</taxon>
        <taxon>Methanobacteriati</taxon>
        <taxon>Methanobacteriota</taxon>
        <taxon>Archaeoglobi</taxon>
        <taxon>Archaeoglobales</taxon>
        <taxon>Archaeoglobaceae</taxon>
        <taxon>Archaeoglobus</taxon>
    </lineage>
</organism>
<dbReference type="PANTHER" id="PTHR15441:SF2">
    <property type="entry name" value="RIBONUCLEASE P_MRP PROTEIN SUBUNIT POP5"/>
    <property type="match status" value="1"/>
</dbReference>
<evidence type="ECO:0000256" key="2">
    <source>
        <dbReference type="ARBA" id="ARBA00022694"/>
    </source>
</evidence>
<dbReference type="GO" id="GO:0030677">
    <property type="term" value="C:ribonuclease P complex"/>
    <property type="evidence" value="ECO:0007669"/>
    <property type="project" value="UniProtKB-UniRule"/>
</dbReference>
<dbReference type="AlphaFoldDB" id="F2KT28"/>
<evidence type="ECO:0000256" key="5">
    <source>
        <dbReference type="ARBA" id="ARBA00022801"/>
    </source>
</evidence>
<dbReference type="EMBL" id="CP002588">
    <property type="protein sequence ID" value="AEA47058.1"/>
    <property type="molecule type" value="Genomic_DNA"/>
</dbReference>
<proteinExistence type="inferred from homology"/>
<sequence>MGMKGLPPSLRKRKRYIAFRVLATEPVDSRSLIQEIWQTALTLYGEYFAAGLGIWLEQFDGSKGILRCSRDALEKVKVVLTLISNVAGVEVVIVTLGVSGTIKGCKKYLEVLENASTTDGI</sequence>
<evidence type="ECO:0000256" key="4">
    <source>
        <dbReference type="ARBA" id="ARBA00022759"/>
    </source>
</evidence>
<protein>
    <recommendedName>
        <fullName evidence="6">Ribonuclease P protein component 2</fullName>
        <shortName evidence="6">RNase P component 2</shortName>
        <ecNumber evidence="6">3.1.26.5</ecNumber>
    </recommendedName>
    <alternativeName>
        <fullName evidence="6">Pop5</fullName>
    </alternativeName>
</protein>
<dbReference type="GO" id="GO:0001682">
    <property type="term" value="P:tRNA 5'-leader removal"/>
    <property type="evidence" value="ECO:0007669"/>
    <property type="project" value="UniProtKB-UniRule"/>
</dbReference>
<dbReference type="InterPro" id="IPR002759">
    <property type="entry name" value="Pop5/Rpp14/Rnp2-like"/>
</dbReference>
<dbReference type="EC" id="3.1.26.5" evidence="6"/>
<evidence type="ECO:0000256" key="3">
    <source>
        <dbReference type="ARBA" id="ARBA00022722"/>
    </source>
</evidence>
<accession>F2KT28</accession>
<evidence type="ECO:0000313" key="8">
    <source>
        <dbReference type="Proteomes" id="UP000008136"/>
    </source>
</evidence>
<dbReference type="PANTHER" id="PTHR15441">
    <property type="entry name" value="RIBONUCLEASE P PROTEIN SUBUNIT P14"/>
    <property type="match status" value="1"/>
</dbReference>
<reference evidence="7 8" key="1">
    <citation type="submission" date="2011-03" db="EMBL/GenBank/DDBJ databases">
        <title>The complete genome of Archaeoglobus veneficus SNP6.</title>
        <authorList>
            <consortium name="US DOE Joint Genome Institute (JGI-PGF)"/>
            <person name="Lucas S."/>
            <person name="Copeland A."/>
            <person name="Lapidus A."/>
            <person name="Bruce D."/>
            <person name="Goodwin L."/>
            <person name="Pitluck S."/>
            <person name="Kyrpides N."/>
            <person name="Mavromatis K."/>
            <person name="Pagani I."/>
            <person name="Ivanova N."/>
            <person name="Mikhailova N."/>
            <person name="Lu M."/>
            <person name="Detter J.C."/>
            <person name="Tapia R."/>
            <person name="Han C."/>
            <person name="Land M."/>
            <person name="Hauser L."/>
            <person name="Markowitz V."/>
            <person name="Cheng J.-F."/>
            <person name="Hugenholtz P."/>
            <person name="Woyke T."/>
            <person name="Wu D."/>
            <person name="Spring S."/>
            <person name="Brambilla E."/>
            <person name="Klenk H.-P."/>
            <person name="Eisen J.A."/>
        </authorList>
    </citation>
    <scope>NUCLEOTIDE SEQUENCE [LARGE SCALE GENOMIC DNA]</scope>
    <source>
        <strain>SNP6</strain>
    </source>
</reference>
<dbReference type="SUPFAM" id="SSF160350">
    <property type="entry name" value="Rnp2-like"/>
    <property type="match status" value="1"/>
</dbReference>
<dbReference type="GO" id="GO:0005737">
    <property type="term" value="C:cytoplasm"/>
    <property type="evidence" value="ECO:0007669"/>
    <property type="project" value="UniProtKB-SubCell"/>
</dbReference>
<dbReference type="InterPro" id="IPR016434">
    <property type="entry name" value="Rnp2_archaea"/>
</dbReference>
<keyword evidence="5 6" id="KW-0378">Hydrolase</keyword>
<dbReference type="GO" id="GO:0004526">
    <property type="term" value="F:ribonuclease P activity"/>
    <property type="evidence" value="ECO:0007669"/>
    <property type="project" value="UniProtKB-UniRule"/>
</dbReference>
<dbReference type="eggNOG" id="arCOG01365">
    <property type="taxonomic scope" value="Archaea"/>
</dbReference>